<dbReference type="Pfam" id="PF00903">
    <property type="entry name" value="Glyoxalase"/>
    <property type="match status" value="1"/>
</dbReference>
<protein>
    <submittedName>
        <fullName evidence="2">Bleomycin resistance protein</fullName>
    </submittedName>
</protein>
<evidence type="ECO:0000313" key="3">
    <source>
        <dbReference type="Proteomes" id="UP000216913"/>
    </source>
</evidence>
<dbReference type="PROSITE" id="PS51819">
    <property type="entry name" value="VOC"/>
    <property type="match status" value="1"/>
</dbReference>
<evidence type="ECO:0000313" key="2">
    <source>
        <dbReference type="EMBL" id="OZI51990.1"/>
    </source>
</evidence>
<keyword evidence="3" id="KW-1185">Reference proteome</keyword>
<dbReference type="Gene3D" id="3.10.180.10">
    <property type="entry name" value="2,3-Dihydroxybiphenyl 1,2-Dioxygenase, domain 1"/>
    <property type="match status" value="1"/>
</dbReference>
<evidence type="ECO:0000259" key="1">
    <source>
        <dbReference type="PROSITE" id="PS51819"/>
    </source>
</evidence>
<accession>A0A261TSI5</accession>
<feature type="domain" description="VOC" evidence="1">
    <location>
        <begin position="19"/>
        <end position="133"/>
    </location>
</feature>
<dbReference type="InterPro" id="IPR037523">
    <property type="entry name" value="VOC_core"/>
</dbReference>
<dbReference type="CDD" id="cd06587">
    <property type="entry name" value="VOC"/>
    <property type="match status" value="1"/>
</dbReference>
<dbReference type="RefSeq" id="WP_094799948.1">
    <property type="nucleotide sequence ID" value="NZ_NEVP01000006.1"/>
</dbReference>
<dbReference type="Proteomes" id="UP000216913">
    <property type="component" value="Unassembled WGS sequence"/>
</dbReference>
<dbReference type="EMBL" id="NEVP01000006">
    <property type="protein sequence ID" value="OZI51990.1"/>
    <property type="molecule type" value="Genomic_DNA"/>
</dbReference>
<organism evidence="2 3">
    <name type="scientific">Bordetella genomosp. 5</name>
    <dbReference type="NCBI Taxonomy" id="1395608"/>
    <lineage>
        <taxon>Bacteria</taxon>
        <taxon>Pseudomonadati</taxon>
        <taxon>Pseudomonadota</taxon>
        <taxon>Betaproteobacteria</taxon>
        <taxon>Burkholderiales</taxon>
        <taxon>Alcaligenaceae</taxon>
        <taxon>Bordetella</taxon>
    </lineage>
</organism>
<dbReference type="InterPro" id="IPR029068">
    <property type="entry name" value="Glyas_Bleomycin-R_OHBP_Dase"/>
</dbReference>
<comment type="caution">
    <text evidence="2">The sequence shown here is derived from an EMBL/GenBank/DDBJ whole genome shotgun (WGS) entry which is preliminary data.</text>
</comment>
<dbReference type="InterPro" id="IPR004360">
    <property type="entry name" value="Glyas_Fos-R_dOase_dom"/>
</dbReference>
<sequence length="150" mass="16704">MDFDPSTARYPYGSDKRYHMHHPHLICADIAVAVDFYTRWFGAEVIWDGLYAGTRNVFLKIGLGAVHMYEKAIDPTPRNAVHHLGIQVVGLEELYGRMSAAGLHIPNGIRASDGGGYFMVEAPDRVLLEVFEPGPERPAEILSYYGLAAR</sequence>
<dbReference type="OrthoDB" id="9795306at2"/>
<proteinExistence type="predicted"/>
<reference evidence="2 3" key="1">
    <citation type="submission" date="2017-05" db="EMBL/GenBank/DDBJ databases">
        <title>Complete and WGS of Bordetella genogroups.</title>
        <authorList>
            <person name="Spilker T."/>
            <person name="LiPuma J."/>
        </authorList>
    </citation>
    <scope>NUCLEOTIDE SEQUENCE [LARGE SCALE GENOMIC DNA]</scope>
    <source>
        <strain evidence="2 3">AU10456</strain>
    </source>
</reference>
<dbReference type="SUPFAM" id="SSF54593">
    <property type="entry name" value="Glyoxalase/Bleomycin resistance protein/Dihydroxybiphenyl dioxygenase"/>
    <property type="match status" value="1"/>
</dbReference>
<gene>
    <name evidence="2" type="ORF">CAL25_10820</name>
</gene>
<name>A0A261TSI5_9BORD</name>
<dbReference type="AlphaFoldDB" id="A0A261TSI5"/>